<dbReference type="PANTHER" id="PTHR43798">
    <property type="entry name" value="MONOACYLGLYCEROL LIPASE"/>
    <property type="match status" value="1"/>
</dbReference>
<dbReference type="Gene3D" id="3.40.50.1820">
    <property type="entry name" value="alpha/beta hydrolase"/>
    <property type="match status" value="1"/>
</dbReference>
<dbReference type="STRING" id="1114856.GCA_000383975_02842"/>
<dbReference type="eggNOG" id="arCOG01648">
    <property type="taxonomic scope" value="Archaea"/>
</dbReference>
<dbReference type="EMBL" id="AOHW01000033">
    <property type="protein sequence ID" value="ELY40311.1"/>
    <property type="molecule type" value="Genomic_DNA"/>
</dbReference>
<dbReference type="PANTHER" id="PTHR43798:SF24">
    <property type="entry name" value="CIS-3-ALKYL-4-ALKYLOXETAN-2-ONE DECARBOXYLASE"/>
    <property type="match status" value="1"/>
</dbReference>
<name>L9VTD3_9EURY</name>
<comment type="caution">
    <text evidence="2">The sequence shown here is derived from an EMBL/GenBank/DDBJ whole genome shotgun (WGS) entry which is preliminary data.</text>
</comment>
<dbReference type="Proteomes" id="UP000011599">
    <property type="component" value="Unassembled WGS sequence"/>
</dbReference>
<dbReference type="RefSeq" id="WP_006090285.1">
    <property type="nucleotide sequence ID" value="NZ_AOHW01000033.1"/>
</dbReference>
<dbReference type="GO" id="GO:0016020">
    <property type="term" value="C:membrane"/>
    <property type="evidence" value="ECO:0007669"/>
    <property type="project" value="TreeGrafter"/>
</dbReference>
<dbReference type="PATRIC" id="fig|1114856.3.peg.2519"/>
<accession>L9VTD3</accession>
<evidence type="ECO:0000313" key="3">
    <source>
        <dbReference type="Proteomes" id="UP000011599"/>
    </source>
</evidence>
<dbReference type="Pfam" id="PF00561">
    <property type="entry name" value="Abhydrolase_1"/>
    <property type="match status" value="1"/>
</dbReference>
<evidence type="ECO:0000259" key="1">
    <source>
        <dbReference type="Pfam" id="PF00561"/>
    </source>
</evidence>
<dbReference type="InterPro" id="IPR050266">
    <property type="entry name" value="AB_hydrolase_sf"/>
</dbReference>
<reference evidence="2 3" key="1">
    <citation type="journal article" date="2014" name="PLoS Genet.">
        <title>Phylogenetically driven sequencing of extremely halophilic archaea reveals strategies for static and dynamic osmo-response.</title>
        <authorList>
            <person name="Becker E.A."/>
            <person name="Seitzer P.M."/>
            <person name="Tritt A."/>
            <person name="Larsen D."/>
            <person name="Krusor M."/>
            <person name="Yao A.I."/>
            <person name="Wu D."/>
            <person name="Madern D."/>
            <person name="Eisen J.A."/>
            <person name="Darling A.E."/>
            <person name="Facciotti M.T."/>
        </authorList>
    </citation>
    <scope>NUCLEOTIDE SEQUENCE [LARGE SCALE GENOMIC DNA]</scope>
    <source>
        <strain evidence="2 3">GA33</strain>
    </source>
</reference>
<keyword evidence="2" id="KW-0378">Hydrolase</keyword>
<protein>
    <submittedName>
        <fullName evidence="2">Alpha/beta hydrolase</fullName>
    </submittedName>
</protein>
<gene>
    <name evidence="2" type="ORF">C496_12082</name>
</gene>
<dbReference type="OrthoDB" id="7531at2157"/>
<proteinExistence type="predicted"/>
<dbReference type="AlphaFoldDB" id="L9VTD3"/>
<evidence type="ECO:0000313" key="2">
    <source>
        <dbReference type="EMBL" id="ELY40311.1"/>
    </source>
</evidence>
<keyword evidence="3" id="KW-1185">Reference proteome</keyword>
<dbReference type="PRINTS" id="PR00111">
    <property type="entry name" value="ABHYDROLASE"/>
</dbReference>
<dbReference type="SUPFAM" id="SSF53474">
    <property type="entry name" value="alpha/beta-Hydrolases"/>
    <property type="match status" value="1"/>
</dbReference>
<feature type="domain" description="AB hydrolase-1" evidence="1">
    <location>
        <begin position="34"/>
        <end position="145"/>
    </location>
</feature>
<sequence>MDYETWADRQESTTVTVDEHDLEVAYYDEGDGEPVVFCHGIPTSSYLWHRIAPELTDEYRVIVPDMVGYGQSAMHDGFDRSIRAQEEMIDGLLEELNLESVSFVGHDLGGGVGLRYAAHQPDSIPKLVLSNAVCYDSWPVDTILDLGLPDTVENMGVDGLREMLRKMYRNTLYGDDPSDEFVDGMVAQWDSEEAMVSLSRNAIGTNTSHTTEIDPSEITAETLMLWGAEDEFQPIEYAERLEDDISDADVVGLEEATHWVPEDRPEAYLEHLEAFLSE</sequence>
<dbReference type="InterPro" id="IPR029058">
    <property type="entry name" value="AB_hydrolase_fold"/>
</dbReference>
<dbReference type="GO" id="GO:0016787">
    <property type="term" value="F:hydrolase activity"/>
    <property type="evidence" value="ECO:0007669"/>
    <property type="project" value="UniProtKB-KW"/>
</dbReference>
<dbReference type="InterPro" id="IPR000073">
    <property type="entry name" value="AB_hydrolase_1"/>
</dbReference>
<organism evidence="2 3">
    <name type="scientific">Natronorubrum tibetense GA33</name>
    <dbReference type="NCBI Taxonomy" id="1114856"/>
    <lineage>
        <taxon>Archaea</taxon>
        <taxon>Methanobacteriati</taxon>
        <taxon>Methanobacteriota</taxon>
        <taxon>Stenosarchaea group</taxon>
        <taxon>Halobacteria</taxon>
        <taxon>Halobacteriales</taxon>
        <taxon>Natrialbaceae</taxon>
        <taxon>Natronorubrum</taxon>
    </lineage>
</organism>